<evidence type="ECO:0000256" key="6">
    <source>
        <dbReference type="ARBA" id="ARBA00022989"/>
    </source>
</evidence>
<gene>
    <name evidence="12" type="ORF">C2E21_2822</name>
</gene>
<keyword evidence="4 10" id="KW-0812">Transmembrane</keyword>
<feature type="transmembrane region" description="Helical" evidence="10">
    <location>
        <begin position="75"/>
        <end position="92"/>
    </location>
</feature>
<feature type="chain" id="PRO_5015194034" evidence="11">
    <location>
        <begin position="27"/>
        <end position="322"/>
    </location>
</feature>
<keyword evidence="13" id="KW-1185">Reference proteome</keyword>
<dbReference type="EMBL" id="LHPG02000005">
    <property type="protein sequence ID" value="PRW58686.1"/>
    <property type="molecule type" value="Genomic_DNA"/>
</dbReference>
<keyword evidence="8 10" id="KW-0472">Membrane</keyword>
<dbReference type="STRING" id="3076.A0A2P6TX92"/>
<dbReference type="Pfam" id="PF06842">
    <property type="entry name" value="DUF1242"/>
    <property type="match status" value="1"/>
</dbReference>
<feature type="transmembrane region" description="Helical" evidence="10">
    <location>
        <begin position="128"/>
        <end position="148"/>
    </location>
</feature>
<keyword evidence="6 10" id="KW-1133">Transmembrane helix</keyword>
<feature type="transmembrane region" description="Helical" evidence="10">
    <location>
        <begin position="244"/>
        <end position="264"/>
    </location>
</feature>
<evidence type="ECO:0000256" key="2">
    <source>
        <dbReference type="ARBA" id="ARBA00004614"/>
    </source>
</evidence>
<comment type="function">
    <text evidence="1">Involved in the early part of the secretory pathway.</text>
</comment>
<organism evidence="12 13">
    <name type="scientific">Chlorella sorokiniana</name>
    <name type="common">Freshwater green alga</name>
    <dbReference type="NCBI Taxonomy" id="3076"/>
    <lineage>
        <taxon>Eukaryota</taxon>
        <taxon>Viridiplantae</taxon>
        <taxon>Chlorophyta</taxon>
        <taxon>core chlorophytes</taxon>
        <taxon>Trebouxiophyceae</taxon>
        <taxon>Chlorellales</taxon>
        <taxon>Chlorellaceae</taxon>
        <taxon>Chlorella clade</taxon>
        <taxon>Chlorella</taxon>
    </lineage>
</organism>
<feature type="transmembrane region" description="Helical" evidence="10">
    <location>
        <begin position="270"/>
        <end position="288"/>
    </location>
</feature>
<comment type="caution">
    <text evidence="12">The sequence shown here is derived from an EMBL/GenBank/DDBJ whole genome shotgun (WGS) entry which is preliminary data.</text>
</comment>
<proteinExistence type="inferred from homology"/>
<dbReference type="Pfam" id="PF04654">
    <property type="entry name" value="DUF599"/>
    <property type="match status" value="1"/>
</dbReference>
<evidence type="ECO:0000313" key="12">
    <source>
        <dbReference type="EMBL" id="PRW58686.1"/>
    </source>
</evidence>
<dbReference type="Proteomes" id="UP000239899">
    <property type="component" value="Unassembled WGS sequence"/>
</dbReference>
<feature type="region of interest" description="Disordered" evidence="9">
    <location>
        <begin position="291"/>
        <end position="322"/>
    </location>
</feature>
<comment type="subcellular location">
    <subcellularLocation>
        <location evidence="2">Golgi apparatus membrane</location>
        <topology evidence="2">Single-pass type I membrane protein</topology>
    </subcellularLocation>
</comment>
<evidence type="ECO:0000256" key="1">
    <source>
        <dbReference type="ARBA" id="ARBA00002154"/>
    </source>
</evidence>
<evidence type="ECO:0000256" key="11">
    <source>
        <dbReference type="SAM" id="SignalP"/>
    </source>
</evidence>
<evidence type="ECO:0000256" key="10">
    <source>
        <dbReference type="SAM" id="Phobius"/>
    </source>
</evidence>
<feature type="transmembrane region" description="Helical" evidence="10">
    <location>
        <begin position="52"/>
        <end position="68"/>
    </location>
</feature>
<dbReference type="GO" id="GO:0000139">
    <property type="term" value="C:Golgi membrane"/>
    <property type="evidence" value="ECO:0007669"/>
    <property type="project" value="UniProtKB-SubCell"/>
</dbReference>
<keyword evidence="5 11" id="KW-0732">Signal</keyword>
<dbReference type="PANTHER" id="PTHR13229">
    <property type="entry name" value="PROTEIN KISH-A"/>
    <property type="match status" value="1"/>
</dbReference>
<name>A0A2P6TX92_CHLSO</name>
<reference evidence="12 13" key="1">
    <citation type="journal article" date="2018" name="Plant J.">
        <title>Genome sequences of Chlorella sorokiniana UTEX 1602 and Micractinium conductrix SAG 241.80: implications to maltose excretion by a green alga.</title>
        <authorList>
            <person name="Arriola M.B."/>
            <person name="Velmurugan N."/>
            <person name="Zhang Y."/>
            <person name="Plunkett M.H."/>
            <person name="Hondzo H."/>
            <person name="Barney B.M."/>
        </authorList>
    </citation>
    <scope>NUCLEOTIDE SEQUENCE [LARGE SCALE GENOMIC DNA]</scope>
    <source>
        <strain evidence="13">UTEX 1602</strain>
    </source>
</reference>
<dbReference type="OrthoDB" id="761598at2759"/>
<evidence type="ECO:0000256" key="9">
    <source>
        <dbReference type="SAM" id="MobiDB-lite"/>
    </source>
</evidence>
<dbReference type="InterPro" id="IPR006747">
    <property type="entry name" value="DUF599"/>
</dbReference>
<comment type="similarity">
    <text evidence="3">Belongs to the KISH family.</text>
</comment>
<evidence type="ECO:0000256" key="5">
    <source>
        <dbReference type="ARBA" id="ARBA00022729"/>
    </source>
</evidence>
<evidence type="ECO:0000256" key="8">
    <source>
        <dbReference type="ARBA" id="ARBA00023136"/>
    </source>
</evidence>
<evidence type="ECO:0000256" key="3">
    <source>
        <dbReference type="ARBA" id="ARBA00008961"/>
    </source>
</evidence>
<protein>
    <submittedName>
        <fullName evidence="12">Kish-like</fullName>
    </submittedName>
</protein>
<dbReference type="InterPro" id="IPR009653">
    <property type="entry name" value="Ksh1"/>
</dbReference>
<dbReference type="AlphaFoldDB" id="A0A2P6TX92"/>
<evidence type="ECO:0000256" key="7">
    <source>
        <dbReference type="ARBA" id="ARBA00023034"/>
    </source>
</evidence>
<sequence length="322" mass="35015">MSALFSFSSFLVVLLLTICTCTYVKGKAPSLLNERTGFKGLFWKFARVGERLSPWVAVACFCMAISGAQVTECAIFISLMALWLLYMCIYFADRLSWLVPLAGRKRMVVALWGTALRTRETWAQMRNIIVASTLLVMGISQVMGRLIMVMTSQQNLETITALARQDPMTGPTDSWAPAYVRVAVPFGATLLALLCFGQAVRLAVHVGFNVRVQGVTGGKGLALPHGDDQLFSEETVAMLYRLELYFTLGLRSLYLFIGTIFWVLGTTPLLVSSLTTLILLFLSDVLVVRSRNGSTPGSKRKAGSNSGGTGGEDHAPPPAAAV</sequence>
<feature type="signal peptide" evidence="11">
    <location>
        <begin position="1"/>
        <end position="26"/>
    </location>
</feature>
<accession>A0A2P6TX92</accession>
<feature type="transmembrane region" description="Helical" evidence="10">
    <location>
        <begin position="178"/>
        <end position="196"/>
    </location>
</feature>
<evidence type="ECO:0000256" key="4">
    <source>
        <dbReference type="ARBA" id="ARBA00022692"/>
    </source>
</evidence>
<keyword evidence="7" id="KW-0333">Golgi apparatus</keyword>
<dbReference type="InterPro" id="IPR051523">
    <property type="entry name" value="KISH_domain"/>
</dbReference>
<evidence type="ECO:0000313" key="13">
    <source>
        <dbReference type="Proteomes" id="UP000239899"/>
    </source>
</evidence>